<evidence type="ECO:0000313" key="3">
    <source>
        <dbReference type="EMBL" id="GAX19386.1"/>
    </source>
</evidence>
<dbReference type="OrthoDB" id="46925at2759"/>
<proteinExistence type="predicted"/>
<gene>
    <name evidence="3" type="ORF">FisN_4Lh365</name>
</gene>
<keyword evidence="1" id="KW-0175">Coiled coil</keyword>
<feature type="region of interest" description="Disordered" evidence="2">
    <location>
        <begin position="1"/>
        <end position="26"/>
    </location>
</feature>
<protein>
    <submittedName>
        <fullName evidence="3">Uncharacterized protein</fullName>
    </submittedName>
</protein>
<keyword evidence="4" id="KW-1185">Reference proteome</keyword>
<dbReference type="Proteomes" id="UP000198406">
    <property type="component" value="Unassembled WGS sequence"/>
</dbReference>
<accession>A0A1Z5JZW2</accession>
<comment type="caution">
    <text evidence="3">The sequence shown here is derived from an EMBL/GenBank/DDBJ whole genome shotgun (WGS) entry which is preliminary data.</text>
</comment>
<sequence length="535" mass="59004">MELPFAVESSEELPSNHSDDGSLVTASSQDDSTILQPYGNSAHESFASAFLPTRLISAVSSQWSATVQPSAKQSNTAATAVEMNDYTYVNVFETDEVDIVVPHDNENTLDNTKKTSTETLTTDLLTLLLNPTTSTDLSRLITKANEAVAQGAAAKKQGDLLAAVQHQSQAAQCYYQAAMHCRQQGYVSFMKSLLLLSHIQAKAAAALQQVLKLPASGLRDLVRGALKEDTSPDLTESTFLGVAKSSKPMRLSAGHISSNQGLGKQTRRPEESSLTTDGEMNPVDEMLALERELRDIDMTLEMGHSIASIDARKGNPIKMDGSFMVVRSALPTPRARANRVQPTRAKTPHYQEIHSTLDASQTLSSSVASLAASAVVLSPVQSNNQYSQQSSHPENTKQIMRLMDSLKTLGDENAALLRRVEDAERARIEAKTAQKAMENFKEEYNAKFQSLKLALKRFQTDYPSRENPVNASEFTNENHQNDQLIRKLKADLQKEKEQSKKKDAALKKYEAFYKEVKARSAMKQAQRKQQHQTQS</sequence>
<feature type="region of interest" description="Disordered" evidence="2">
    <location>
        <begin position="250"/>
        <end position="279"/>
    </location>
</feature>
<organism evidence="3 4">
    <name type="scientific">Fistulifera solaris</name>
    <name type="common">Oleaginous diatom</name>
    <dbReference type="NCBI Taxonomy" id="1519565"/>
    <lineage>
        <taxon>Eukaryota</taxon>
        <taxon>Sar</taxon>
        <taxon>Stramenopiles</taxon>
        <taxon>Ochrophyta</taxon>
        <taxon>Bacillariophyta</taxon>
        <taxon>Bacillariophyceae</taxon>
        <taxon>Bacillariophycidae</taxon>
        <taxon>Naviculales</taxon>
        <taxon>Naviculaceae</taxon>
        <taxon>Fistulifera</taxon>
    </lineage>
</organism>
<dbReference type="EMBL" id="BDSP01000136">
    <property type="protein sequence ID" value="GAX19386.1"/>
    <property type="molecule type" value="Genomic_DNA"/>
</dbReference>
<feature type="coiled-coil region" evidence="1">
    <location>
        <begin position="406"/>
        <end position="505"/>
    </location>
</feature>
<evidence type="ECO:0000256" key="2">
    <source>
        <dbReference type="SAM" id="MobiDB-lite"/>
    </source>
</evidence>
<reference evidence="3 4" key="1">
    <citation type="journal article" date="2015" name="Plant Cell">
        <title>Oil accumulation by the oleaginous diatom Fistulifera solaris as revealed by the genome and transcriptome.</title>
        <authorList>
            <person name="Tanaka T."/>
            <person name="Maeda Y."/>
            <person name="Veluchamy A."/>
            <person name="Tanaka M."/>
            <person name="Abida H."/>
            <person name="Marechal E."/>
            <person name="Bowler C."/>
            <person name="Muto M."/>
            <person name="Sunaga Y."/>
            <person name="Tanaka M."/>
            <person name="Yoshino T."/>
            <person name="Taniguchi T."/>
            <person name="Fukuda Y."/>
            <person name="Nemoto M."/>
            <person name="Matsumoto M."/>
            <person name="Wong P.S."/>
            <person name="Aburatani S."/>
            <person name="Fujibuchi W."/>
        </authorList>
    </citation>
    <scope>NUCLEOTIDE SEQUENCE [LARGE SCALE GENOMIC DNA]</scope>
    <source>
        <strain evidence="3 4">JPCC DA0580</strain>
    </source>
</reference>
<evidence type="ECO:0000256" key="1">
    <source>
        <dbReference type="SAM" id="Coils"/>
    </source>
</evidence>
<dbReference type="InParanoid" id="A0A1Z5JZW2"/>
<dbReference type="AlphaFoldDB" id="A0A1Z5JZW2"/>
<name>A0A1Z5JZW2_FISSO</name>
<evidence type="ECO:0000313" key="4">
    <source>
        <dbReference type="Proteomes" id="UP000198406"/>
    </source>
</evidence>